<dbReference type="PROSITE" id="PS00624">
    <property type="entry name" value="GMC_OXRED_2"/>
    <property type="match status" value="1"/>
</dbReference>
<dbReference type="Pfam" id="PF00732">
    <property type="entry name" value="GMC_oxred_N"/>
    <property type="match status" value="2"/>
</dbReference>
<dbReference type="Gene3D" id="3.30.560.10">
    <property type="entry name" value="Glucose Oxidase, domain 3"/>
    <property type="match status" value="2"/>
</dbReference>
<dbReference type="PANTHER" id="PTHR11552:SF115">
    <property type="entry name" value="DEHYDROGENASE XPTC-RELATED"/>
    <property type="match status" value="1"/>
</dbReference>
<keyword evidence="3" id="KW-0732">Signal</keyword>
<keyword evidence="2" id="KW-0285">Flavoprotein</keyword>
<dbReference type="InterPro" id="IPR036188">
    <property type="entry name" value="FAD/NAD-bd_sf"/>
</dbReference>
<dbReference type="GO" id="GO:0050660">
    <property type="term" value="F:flavin adenine dinucleotide binding"/>
    <property type="evidence" value="ECO:0007669"/>
    <property type="project" value="InterPro"/>
</dbReference>
<dbReference type="EMBL" id="ML995809">
    <property type="protein sequence ID" value="KAF2773785.1"/>
    <property type="molecule type" value="Genomic_DNA"/>
</dbReference>
<sequence>MVIKSNTILFTSCLAAAALAQDAPPDFSSYQYPGAPNSRSFLPEYDFCIVGGGTAGLVLANRLSESGRHQVVVFEAGGPPTDVGTYRTPGGNQYVLNGAFSAIDYNFKTVPQVNMNNRSFAYHRGRALGGSSSTNGLYYGLGSSTVYDQWETDGNPGWNWAAIKAAAKKGTTFVGNPNHTNDPTFMTWDPSVYGNGPLKIGFQGRVVTSNPSFMKAILFDRYGNSSDALSGNASEAEPRAVGVTFVDSTSGVFQNISCSNEVIVSAGAFHSPFILKQSGIGPEDELKQFGIEPIVINENVGNHMQDHTAFSVVHAVKPEFAREASTTDMENDVHVLNTEQRNFFLGDSSLTTNTSLRWKSKWSAPSGCTNGFQEIPDAELDDIGAGDIITAGLTHQAHNEILYESIWYPKFYSDKYGAGGPKKNTSYISVTVSNLAALSRGCVKIGSNNPTSDPIIDPNYLAEAADQAMAVQGVKYLRKIMAHPEMQKWSDGEVAPGPDVQTDEEILEYAKDTMVPNWHASSTCRMLPKEKGGVVDSRLRVYGTKGLRVCDVSTFGRLPDVNLVGPVYAAAEVGAQVIREDYDDL</sequence>
<dbReference type="InterPro" id="IPR000172">
    <property type="entry name" value="GMC_OxRdtase_N"/>
</dbReference>
<dbReference type="Pfam" id="PF05199">
    <property type="entry name" value="GMC_oxred_C"/>
    <property type="match status" value="1"/>
</dbReference>
<dbReference type="InterPro" id="IPR007867">
    <property type="entry name" value="GMC_OxRtase_C"/>
</dbReference>
<dbReference type="SUPFAM" id="SSF51905">
    <property type="entry name" value="FAD/NAD(P)-binding domain"/>
    <property type="match status" value="1"/>
</dbReference>
<dbReference type="InterPro" id="IPR012132">
    <property type="entry name" value="GMC_OxRdtase"/>
</dbReference>
<evidence type="ECO:0000313" key="5">
    <source>
        <dbReference type="EMBL" id="KAF2773785.1"/>
    </source>
</evidence>
<protein>
    <submittedName>
        <fullName evidence="5">Glucose-methanol-choline oxidoreductase</fullName>
    </submittedName>
</protein>
<feature type="signal peptide" evidence="3">
    <location>
        <begin position="1"/>
        <end position="20"/>
    </location>
</feature>
<dbReference type="AlphaFoldDB" id="A0A6G1LLN9"/>
<gene>
    <name evidence="5" type="ORF">EJ03DRAFT_360880</name>
</gene>
<organism evidence="5 6">
    <name type="scientific">Teratosphaeria nubilosa</name>
    <dbReference type="NCBI Taxonomy" id="161662"/>
    <lineage>
        <taxon>Eukaryota</taxon>
        <taxon>Fungi</taxon>
        <taxon>Dikarya</taxon>
        <taxon>Ascomycota</taxon>
        <taxon>Pezizomycotina</taxon>
        <taxon>Dothideomycetes</taxon>
        <taxon>Dothideomycetidae</taxon>
        <taxon>Mycosphaerellales</taxon>
        <taxon>Teratosphaeriaceae</taxon>
        <taxon>Teratosphaeria</taxon>
    </lineage>
</organism>
<evidence type="ECO:0000259" key="4">
    <source>
        <dbReference type="PROSITE" id="PS00624"/>
    </source>
</evidence>
<dbReference type="PIRSF" id="PIRSF000137">
    <property type="entry name" value="Alcohol_oxidase"/>
    <property type="match status" value="1"/>
</dbReference>
<feature type="chain" id="PRO_5026181285" evidence="3">
    <location>
        <begin position="21"/>
        <end position="585"/>
    </location>
</feature>
<name>A0A6G1LLN9_9PEZI</name>
<evidence type="ECO:0000256" key="1">
    <source>
        <dbReference type="ARBA" id="ARBA00010790"/>
    </source>
</evidence>
<dbReference type="Proteomes" id="UP000799436">
    <property type="component" value="Unassembled WGS sequence"/>
</dbReference>
<proteinExistence type="inferred from homology"/>
<keyword evidence="2" id="KW-0274">FAD</keyword>
<evidence type="ECO:0000256" key="3">
    <source>
        <dbReference type="SAM" id="SignalP"/>
    </source>
</evidence>
<dbReference type="Gene3D" id="3.50.50.60">
    <property type="entry name" value="FAD/NAD(P)-binding domain"/>
    <property type="match status" value="2"/>
</dbReference>
<comment type="similarity">
    <text evidence="1">Belongs to the GMC oxidoreductase family.</text>
</comment>
<dbReference type="GO" id="GO:0016614">
    <property type="term" value="F:oxidoreductase activity, acting on CH-OH group of donors"/>
    <property type="evidence" value="ECO:0007669"/>
    <property type="project" value="InterPro"/>
</dbReference>
<comment type="cofactor">
    <cofactor evidence="2">
        <name>FAD</name>
        <dbReference type="ChEBI" id="CHEBI:57692"/>
    </cofactor>
</comment>
<evidence type="ECO:0000313" key="6">
    <source>
        <dbReference type="Proteomes" id="UP000799436"/>
    </source>
</evidence>
<dbReference type="PANTHER" id="PTHR11552">
    <property type="entry name" value="GLUCOSE-METHANOL-CHOLINE GMC OXIDOREDUCTASE"/>
    <property type="match status" value="1"/>
</dbReference>
<reference evidence="5" key="1">
    <citation type="journal article" date="2020" name="Stud. Mycol.">
        <title>101 Dothideomycetes genomes: a test case for predicting lifestyles and emergence of pathogens.</title>
        <authorList>
            <person name="Haridas S."/>
            <person name="Albert R."/>
            <person name="Binder M."/>
            <person name="Bloem J."/>
            <person name="Labutti K."/>
            <person name="Salamov A."/>
            <person name="Andreopoulos B."/>
            <person name="Baker S."/>
            <person name="Barry K."/>
            <person name="Bills G."/>
            <person name="Bluhm B."/>
            <person name="Cannon C."/>
            <person name="Castanera R."/>
            <person name="Culley D."/>
            <person name="Daum C."/>
            <person name="Ezra D."/>
            <person name="Gonzalez J."/>
            <person name="Henrissat B."/>
            <person name="Kuo A."/>
            <person name="Liang C."/>
            <person name="Lipzen A."/>
            <person name="Lutzoni F."/>
            <person name="Magnuson J."/>
            <person name="Mondo S."/>
            <person name="Nolan M."/>
            <person name="Ohm R."/>
            <person name="Pangilinan J."/>
            <person name="Park H.-J."/>
            <person name="Ramirez L."/>
            <person name="Alfaro M."/>
            <person name="Sun H."/>
            <person name="Tritt A."/>
            <person name="Yoshinaga Y."/>
            <person name="Zwiers L.-H."/>
            <person name="Turgeon B."/>
            <person name="Goodwin S."/>
            <person name="Spatafora J."/>
            <person name="Crous P."/>
            <person name="Grigoriev I."/>
        </authorList>
    </citation>
    <scope>NUCLEOTIDE SEQUENCE</scope>
    <source>
        <strain evidence="5">CBS 116005</strain>
    </source>
</reference>
<keyword evidence="6" id="KW-1185">Reference proteome</keyword>
<dbReference type="SUPFAM" id="SSF54373">
    <property type="entry name" value="FAD-linked reductases, C-terminal domain"/>
    <property type="match status" value="1"/>
</dbReference>
<accession>A0A6G1LLN9</accession>
<evidence type="ECO:0000256" key="2">
    <source>
        <dbReference type="PIRSR" id="PIRSR000137-2"/>
    </source>
</evidence>
<feature type="domain" description="Glucose-methanol-choline oxidoreductase N-terminal" evidence="4">
    <location>
        <begin position="267"/>
        <end position="281"/>
    </location>
</feature>
<dbReference type="GO" id="GO:0044550">
    <property type="term" value="P:secondary metabolite biosynthetic process"/>
    <property type="evidence" value="ECO:0007669"/>
    <property type="project" value="TreeGrafter"/>
</dbReference>
<dbReference type="OrthoDB" id="269227at2759"/>
<feature type="binding site" evidence="2">
    <location>
        <begin position="518"/>
        <end position="519"/>
    </location>
    <ligand>
        <name>FAD</name>
        <dbReference type="ChEBI" id="CHEBI:57692"/>
    </ligand>
</feature>